<keyword evidence="1" id="KW-0540">Nuclease</keyword>
<evidence type="ECO:0000313" key="10">
    <source>
        <dbReference type="EMBL" id="TXG73414.1"/>
    </source>
</evidence>
<protein>
    <recommendedName>
        <fullName evidence="12">GAG-pre-integrase domain-containing protein</fullName>
    </recommendedName>
</protein>
<dbReference type="OrthoDB" id="1751483at2759"/>
<dbReference type="PANTHER" id="PTHR42648:SF11">
    <property type="entry name" value="TRANSPOSON TY4-P GAG-POL POLYPROTEIN"/>
    <property type="match status" value="1"/>
</dbReference>
<dbReference type="GO" id="GO:0003676">
    <property type="term" value="F:nucleic acid binding"/>
    <property type="evidence" value="ECO:0007669"/>
    <property type="project" value="InterPro"/>
</dbReference>
<evidence type="ECO:0000256" key="5">
    <source>
        <dbReference type="ARBA" id="ARBA00022842"/>
    </source>
</evidence>
<proteinExistence type="predicted"/>
<dbReference type="GO" id="GO:0004519">
    <property type="term" value="F:endonuclease activity"/>
    <property type="evidence" value="ECO:0007669"/>
    <property type="project" value="UniProtKB-KW"/>
</dbReference>
<reference evidence="11" key="1">
    <citation type="journal article" date="2019" name="Gigascience">
        <title>De novo genome assembly of the endangered Acer yangbiense, a plant species with extremely small populations endemic to Yunnan Province, China.</title>
        <authorList>
            <person name="Yang J."/>
            <person name="Wariss H.M."/>
            <person name="Tao L."/>
            <person name="Zhang R."/>
            <person name="Yun Q."/>
            <person name="Hollingsworth P."/>
            <person name="Dao Z."/>
            <person name="Luo G."/>
            <person name="Guo H."/>
            <person name="Ma Y."/>
            <person name="Sun W."/>
        </authorList>
    </citation>
    <scope>NUCLEOTIDE SEQUENCE [LARGE SCALE GENOMIC DNA]</scope>
    <source>
        <strain evidence="11">cv. Malutang</strain>
    </source>
</reference>
<keyword evidence="4" id="KW-0378">Hydrolase</keyword>
<dbReference type="InterPro" id="IPR039537">
    <property type="entry name" value="Retrotran_Ty1/copia-like"/>
</dbReference>
<dbReference type="PANTHER" id="PTHR42648">
    <property type="entry name" value="TRANSPOSASE, PUTATIVE-RELATED"/>
    <property type="match status" value="1"/>
</dbReference>
<keyword evidence="9" id="KW-0233">DNA recombination</keyword>
<evidence type="ECO:0000256" key="9">
    <source>
        <dbReference type="ARBA" id="ARBA00023172"/>
    </source>
</evidence>
<evidence type="ECO:0000256" key="3">
    <source>
        <dbReference type="ARBA" id="ARBA00022759"/>
    </source>
</evidence>
<dbReference type="GO" id="GO:0046872">
    <property type="term" value="F:metal ion binding"/>
    <property type="evidence" value="ECO:0007669"/>
    <property type="project" value="UniProtKB-KW"/>
</dbReference>
<organism evidence="10 11">
    <name type="scientific">Acer yangbiense</name>
    <dbReference type="NCBI Taxonomy" id="1000413"/>
    <lineage>
        <taxon>Eukaryota</taxon>
        <taxon>Viridiplantae</taxon>
        <taxon>Streptophyta</taxon>
        <taxon>Embryophyta</taxon>
        <taxon>Tracheophyta</taxon>
        <taxon>Spermatophyta</taxon>
        <taxon>Magnoliopsida</taxon>
        <taxon>eudicotyledons</taxon>
        <taxon>Gunneridae</taxon>
        <taxon>Pentapetalae</taxon>
        <taxon>rosids</taxon>
        <taxon>malvids</taxon>
        <taxon>Sapindales</taxon>
        <taxon>Sapindaceae</taxon>
        <taxon>Hippocastanoideae</taxon>
        <taxon>Acereae</taxon>
        <taxon>Acer</taxon>
    </lineage>
</organism>
<evidence type="ECO:0008006" key="12">
    <source>
        <dbReference type="Google" id="ProtNLM"/>
    </source>
</evidence>
<evidence type="ECO:0000256" key="2">
    <source>
        <dbReference type="ARBA" id="ARBA00022723"/>
    </source>
</evidence>
<evidence type="ECO:0000256" key="6">
    <source>
        <dbReference type="ARBA" id="ARBA00022908"/>
    </source>
</evidence>
<dbReference type="AlphaFoldDB" id="A0A5C7IWZ1"/>
<dbReference type="InterPro" id="IPR036397">
    <property type="entry name" value="RNaseH_sf"/>
</dbReference>
<evidence type="ECO:0000256" key="7">
    <source>
        <dbReference type="ARBA" id="ARBA00022918"/>
    </source>
</evidence>
<dbReference type="GO" id="GO:0016787">
    <property type="term" value="F:hydrolase activity"/>
    <property type="evidence" value="ECO:0007669"/>
    <property type="project" value="UniProtKB-KW"/>
</dbReference>
<sequence>MVTGLPQIIAPSEVCEECVVSKQHRNQFPQGKSWRAKKQLELVHSDLCRSINPSSNGGKRYIITFIDDYSRTEDPLTHSALSLILIPPLSKRLSKNPNGERR</sequence>
<dbReference type="GO" id="GO:0003964">
    <property type="term" value="F:RNA-directed DNA polymerase activity"/>
    <property type="evidence" value="ECO:0007669"/>
    <property type="project" value="UniProtKB-KW"/>
</dbReference>
<keyword evidence="5" id="KW-0460">Magnesium</keyword>
<keyword evidence="2" id="KW-0479">Metal-binding</keyword>
<keyword evidence="7" id="KW-0695">RNA-directed DNA polymerase</keyword>
<evidence type="ECO:0000256" key="1">
    <source>
        <dbReference type="ARBA" id="ARBA00022722"/>
    </source>
</evidence>
<evidence type="ECO:0000256" key="8">
    <source>
        <dbReference type="ARBA" id="ARBA00022932"/>
    </source>
</evidence>
<keyword evidence="11" id="KW-1185">Reference proteome</keyword>
<dbReference type="GO" id="GO:0003887">
    <property type="term" value="F:DNA-directed DNA polymerase activity"/>
    <property type="evidence" value="ECO:0007669"/>
    <property type="project" value="UniProtKB-KW"/>
</dbReference>
<keyword evidence="8" id="KW-0239">DNA-directed DNA polymerase</keyword>
<dbReference type="Proteomes" id="UP000323000">
    <property type="component" value="Chromosome 1"/>
</dbReference>
<accession>A0A5C7IWZ1</accession>
<evidence type="ECO:0000313" key="11">
    <source>
        <dbReference type="Proteomes" id="UP000323000"/>
    </source>
</evidence>
<keyword evidence="8" id="KW-0808">Transferase</keyword>
<keyword evidence="8" id="KW-0548">Nucleotidyltransferase</keyword>
<evidence type="ECO:0000256" key="4">
    <source>
        <dbReference type="ARBA" id="ARBA00022801"/>
    </source>
</evidence>
<comment type="caution">
    <text evidence="10">The sequence shown here is derived from an EMBL/GenBank/DDBJ whole genome shotgun (WGS) entry which is preliminary data.</text>
</comment>
<gene>
    <name evidence="10" type="ORF">EZV62_001993</name>
</gene>
<dbReference type="Gene3D" id="3.30.420.10">
    <property type="entry name" value="Ribonuclease H-like superfamily/Ribonuclease H"/>
    <property type="match status" value="1"/>
</dbReference>
<keyword evidence="3" id="KW-0255">Endonuclease</keyword>
<dbReference type="GO" id="GO:0015074">
    <property type="term" value="P:DNA integration"/>
    <property type="evidence" value="ECO:0007669"/>
    <property type="project" value="UniProtKB-KW"/>
</dbReference>
<keyword evidence="6" id="KW-0229">DNA integration</keyword>
<dbReference type="GO" id="GO:0006310">
    <property type="term" value="P:DNA recombination"/>
    <property type="evidence" value="ECO:0007669"/>
    <property type="project" value="UniProtKB-KW"/>
</dbReference>
<dbReference type="EMBL" id="VAHF01000001">
    <property type="protein sequence ID" value="TXG73414.1"/>
    <property type="molecule type" value="Genomic_DNA"/>
</dbReference>
<name>A0A5C7IWZ1_9ROSI</name>